<dbReference type="AlphaFoldDB" id="A0A0M0JY08"/>
<evidence type="ECO:0000313" key="2">
    <source>
        <dbReference type="Proteomes" id="UP000037460"/>
    </source>
</evidence>
<sequence>MSDSKVVAERFAMVRETDLKSATALPTTATKDLVNAYLMQGETIVTSIDVIAFNNVNGKNMVGRQGVLFITASSQGHHKLKVIMMSETNQVNISESGMRKHSDIVGTEQTLLKQVSAKHTLDGFFTTIDLCKCCSFKCCSLKCCSLKCCSFNCCSFKCCSFKCCSSTKRMGNGTNGTNGTNGRSGTFNFLASTDSMPELDKIVTTYEERMDSKVVAGETVPLKAFEDLNVTSKSGKLTQSVRELKLVYKASYTATIEEASVVIAPWVPITDAIDFASQLETHIASCANESTYKSVSKTMPNFFSGHGKKNVEKNGSWPFNWPFN</sequence>
<proteinExistence type="predicted"/>
<dbReference type="Proteomes" id="UP000037460">
    <property type="component" value="Unassembled WGS sequence"/>
</dbReference>
<keyword evidence="2" id="KW-1185">Reference proteome</keyword>
<dbReference type="EMBL" id="JWZX01002066">
    <property type="protein sequence ID" value="KOO31202.1"/>
    <property type="molecule type" value="Genomic_DNA"/>
</dbReference>
<protein>
    <submittedName>
        <fullName evidence="1">Uncharacterized protein</fullName>
    </submittedName>
</protein>
<accession>A0A0M0JY08</accession>
<reference evidence="2" key="1">
    <citation type="journal article" date="2015" name="PLoS Genet.">
        <title>Genome Sequence and Transcriptome Analyses of Chrysochromulina tobin: Metabolic Tools for Enhanced Algal Fitness in the Prominent Order Prymnesiales (Haptophyceae).</title>
        <authorList>
            <person name="Hovde B.T."/>
            <person name="Deodato C.R."/>
            <person name="Hunsperger H.M."/>
            <person name="Ryken S.A."/>
            <person name="Yost W."/>
            <person name="Jha R.K."/>
            <person name="Patterson J."/>
            <person name="Monnat R.J. Jr."/>
            <person name="Barlow S.B."/>
            <person name="Starkenburg S.R."/>
            <person name="Cattolico R.A."/>
        </authorList>
    </citation>
    <scope>NUCLEOTIDE SEQUENCE</scope>
    <source>
        <strain evidence="2">CCMP291</strain>
    </source>
</reference>
<organism evidence="1 2">
    <name type="scientific">Chrysochromulina tobinii</name>
    <dbReference type="NCBI Taxonomy" id="1460289"/>
    <lineage>
        <taxon>Eukaryota</taxon>
        <taxon>Haptista</taxon>
        <taxon>Haptophyta</taxon>
        <taxon>Prymnesiophyceae</taxon>
        <taxon>Prymnesiales</taxon>
        <taxon>Chrysochromulinaceae</taxon>
        <taxon>Chrysochromulina</taxon>
    </lineage>
</organism>
<name>A0A0M0JY08_9EUKA</name>
<evidence type="ECO:0000313" key="1">
    <source>
        <dbReference type="EMBL" id="KOO31202.1"/>
    </source>
</evidence>
<gene>
    <name evidence="1" type="ORF">Ctob_004685</name>
</gene>
<comment type="caution">
    <text evidence="1">The sequence shown here is derived from an EMBL/GenBank/DDBJ whole genome shotgun (WGS) entry which is preliminary data.</text>
</comment>